<evidence type="ECO:0000256" key="3">
    <source>
        <dbReference type="ARBA" id="ARBA00022723"/>
    </source>
</evidence>
<keyword evidence="5" id="KW-0411">Iron-sulfur</keyword>
<dbReference type="NCBIfam" id="TIGR00216">
    <property type="entry name" value="ispH_lytB"/>
    <property type="match status" value="1"/>
</dbReference>
<dbReference type="GO" id="GO:0046872">
    <property type="term" value="F:metal ion binding"/>
    <property type="evidence" value="ECO:0007669"/>
    <property type="project" value="UniProtKB-KW"/>
</dbReference>
<dbReference type="PANTHER" id="PTHR30426:SF0">
    <property type="entry name" value="4-HYDROXY-3-METHYLBUT-2-ENYL DIPHOSPHATE REDUCTASE"/>
    <property type="match status" value="1"/>
</dbReference>
<organism evidence="6">
    <name type="scientific">bioreactor metagenome</name>
    <dbReference type="NCBI Taxonomy" id="1076179"/>
    <lineage>
        <taxon>unclassified sequences</taxon>
        <taxon>metagenomes</taxon>
        <taxon>ecological metagenomes</taxon>
    </lineage>
</organism>
<comment type="cofactor">
    <cofactor evidence="1">
        <name>[4Fe-4S] cluster</name>
        <dbReference type="ChEBI" id="CHEBI:49883"/>
    </cofactor>
</comment>
<evidence type="ECO:0000256" key="2">
    <source>
        <dbReference type="ARBA" id="ARBA00022485"/>
    </source>
</evidence>
<keyword evidence="3" id="KW-0479">Metal-binding</keyword>
<dbReference type="GO" id="GO:0051745">
    <property type="term" value="F:4-hydroxy-3-methylbut-2-enyl diphosphate reductase activity"/>
    <property type="evidence" value="ECO:0007669"/>
    <property type="project" value="UniProtKB-EC"/>
</dbReference>
<dbReference type="EC" id="1.17.7.4" evidence="6"/>
<dbReference type="Gene3D" id="3.40.1010.20">
    <property type="entry name" value="4-hydroxy-3-methylbut-2-enyl diphosphate reductase, catalytic domain"/>
    <property type="match status" value="2"/>
</dbReference>
<dbReference type="Pfam" id="PF02401">
    <property type="entry name" value="LYTB"/>
    <property type="match status" value="1"/>
</dbReference>
<dbReference type="EMBL" id="VSSQ01041730">
    <property type="protein sequence ID" value="MPM95209.1"/>
    <property type="molecule type" value="Genomic_DNA"/>
</dbReference>
<dbReference type="NCBIfam" id="NF002190">
    <property type="entry name" value="PRK01045.1-4"/>
    <property type="match status" value="1"/>
</dbReference>
<accession>A0A645E0Y9</accession>
<dbReference type="GO" id="GO:0051539">
    <property type="term" value="F:4 iron, 4 sulfur cluster binding"/>
    <property type="evidence" value="ECO:0007669"/>
    <property type="project" value="UniProtKB-KW"/>
</dbReference>
<dbReference type="Gene3D" id="3.40.50.11270">
    <property type="match status" value="1"/>
</dbReference>
<comment type="caution">
    <text evidence="6">The sequence shown here is derived from an EMBL/GenBank/DDBJ whole genome shotgun (WGS) entry which is preliminary data.</text>
</comment>
<keyword evidence="4" id="KW-0408">Iron</keyword>
<protein>
    <submittedName>
        <fullName evidence="6">4-hydroxy-3-methylbut-2-enyl diphosphate reductase 2</fullName>
        <ecNumber evidence="6">1.17.7.4</ecNumber>
    </submittedName>
</protein>
<dbReference type="GO" id="GO:0019288">
    <property type="term" value="P:isopentenyl diphosphate biosynthetic process, methylerythritol 4-phosphate pathway"/>
    <property type="evidence" value="ECO:0007669"/>
    <property type="project" value="InterPro"/>
</dbReference>
<evidence type="ECO:0000256" key="5">
    <source>
        <dbReference type="ARBA" id="ARBA00023014"/>
    </source>
</evidence>
<dbReference type="AlphaFoldDB" id="A0A645E0Y9"/>
<dbReference type="GO" id="GO:0050992">
    <property type="term" value="P:dimethylallyl diphosphate biosynthetic process"/>
    <property type="evidence" value="ECO:0007669"/>
    <property type="project" value="InterPro"/>
</dbReference>
<proteinExistence type="inferred from homology"/>
<evidence type="ECO:0000313" key="6">
    <source>
        <dbReference type="EMBL" id="MPM95209.1"/>
    </source>
</evidence>
<dbReference type="InterPro" id="IPR003451">
    <property type="entry name" value="LytB/IspH"/>
</dbReference>
<dbReference type="CDD" id="cd13944">
    <property type="entry name" value="lytB_ispH"/>
    <property type="match status" value="1"/>
</dbReference>
<evidence type="ECO:0000256" key="4">
    <source>
        <dbReference type="ARBA" id="ARBA00023004"/>
    </source>
</evidence>
<evidence type="ECO:0000256" key="1">
    <source>
        <dbReference type="ARBA" id="ARBA00001966"/>
    </source>
</evidence>
<dbReference type="NCBIfam" id="NF002189">
    <property type="entry name" value="PRK01045.1-3"/>
    <property type="match status" value="1"/>
</dbReference>
<keyword evidence="6" id="KW-0560">Oxidoreductase</keyword>
<keyword evidence="2" id="KW-0004">4Fe-4S</keyword>
<reference evidence="6" key="1">
    <citation type="submission" date="2019-08" db="EMBL/GenBank/DDBJ databases">
        <authorList>
            <person name="Kucharzyk K."/>
            <person name="Murdoch R.W."/>
            <person name="Higgins S."/>
            <person name="Loffler F."/>
        </authorList>
    </citation>
    <scope>NUCLEOTIDE SEQUENCE</scope>
</reference>
<dbReference type="PANTHER" id="PTHR30426">
    <property type="entry name" value="4-HYDROXY-3-METHYLBUT-2-ENYL DIPHOSPHATE REDUCTASE"/>
    <property type="match status" value="1"/>
</dbReference>
<name>A0A645E0Y9_9ZZZZ</name>
<dbReference type="HAMAP" id="MF_00191">
    <property type="entry name" value="IspH"/>
    <property type="match status" value="1"/>
</dbReference>
<gene>
    <name evidence="6" type="primary">ispH2_2</name>
    <name evidence="6" type="ORF">SDC9_142362</name>
</gene>
<sequence length="325" mass="35095">MTDQGPQTSTKRVAVAAPRGYCAGVDRAVITVERALQKFGSPVYVRKQIVHNRHVVEGLEAKGAIFVDELDEVPAGALVIFSAHGISPAVREEADARGLRSIDATCPLVTKVHNEAKRFAGQGLPILLIGHDGHEEVEGTTGEAPDSIVLIQHPDDVDKLDLPADQPVAWLTQTTLSVDETAQTVGKLRDRFSQLVDPPSDDICYATQNRQDAVKQIAAHSDLVIVVGSRNSSNSVRLVEVALEAGARAAFRVDDASEIDPAWLESVNEIGVTSGASVPERLVDGVLDRLVELGFPPAVEERLVDESLSFALPPQLRKHDTRRPR</sequence>